<dbReference type="InParanoid" id="A0A059C8I9"/>
<keyword evidence="5" id="KW-0788">Thiol protease</keyword>
<evidence type="ECO:0000259" key="7">
    <source>
        <dbReference type="SMART" id="SM00645"/>
    </source>
</evidence>
<dbReference type="InterPro" id="IPR013128">
    <property type="entry name" value="Peptidase_C1A"/>
</dbReference>
<dbReference type="InterPro" id="IPR013201">
    <property type="entry name" value="Prot_inhib_I29"/>
</dbReference>
<evidence type="ECO:0000256" key="4">
    <source>
        <dbReference type="ARBA" id="ARBA00022801"/>
    </source>
</evidence>
<dbReference type="Pfam" id="PF00112">
    <property type="entry name" value="Peptidase_C1"/>
    <property type="match status" value="1"/>
</dbReference>
<reference evidence="9" key="1">
    <citation type="submission" date="2013-07" db="EMBL/GenBank/DDBJ databases">
        <title>The genome of Eucalyptus grandis.</title>
        <authorList>
            <person name="Schmutz J."/>
            <person name="Hayes R."/>
            <person name="Myburg A."/>
            <person name="Tuskan G."/>
            <person name="Grattapaglia D."/>
            <person name="Rokhsar D.S."/>
        </authorList>
    </citation>
    <scope>NUCLEOTIDE SEQUENCE</scope>
    <source>
        <tissue evidence="9">Leaf extractions</tissue>
    </source>
</reference>
<dbReference type="Gene3D" id="3.90.70.10">
    <property type="entry name" value="Cysteine proteinases"/>
    <property type="match status" value="1"/>
</dbReference>
<dbReference type="InterPro" id="IPR038765">
    <property type="entry name" value="Papain-like_cys_pep_sf"/>
</dbReference>
<dbReference type="eggNOG" id="KOG1543">
    <property type="taxonomic scope" value="Eukaryota"/>
</dbReference>
<keyword evidence="3" id="KW-0732">Signal</keyword>
<dbReference type="SMART" id="SM00848">
    <property type="entry name" value="Inhibitor_I29"/>
    <property type="match status" value="1"/>
</dbReference>
<dbReference type="EMBL" id="KK198757">
    <property type="protein sequence ID" value="KCW74260.1"/>
    <property type="molecule type" value="Genomic_DNA"/>
</dbReference>
<dbReference type="GO" id="GO:0005764">
    <property type="term" value="C:lysosome"/>
    <property type="evidence" value="ECO:0000318"/>
    <property type="project" value="GO_Central"/>
</dbReference>
<evidence type="ECO:0000259" key="8">
    <source>
        <dbReference type="SMART" id="SM00848"/>
    </source>
</evidence>
<dbReference type="FunFam" id="3.90.70.10:FF:000067">
    <property type="entry name" value="Senescence-specific cysteine protease"/>
    <property type="match status" value="1"/>
</dbReference>
<dbReference type="OMA" id="NCGMATF"/>
<dbReference type="Pfam" id="PF08246">
    <property type="entry name" value="Inhibitor_I29"/>
    <property type="match status" value="1"/>
</dbReference>
<evidence type="ECO:0000256" key="6">
    <source>
        <dbReference type="ARBA" id="ARBA00023157"/>
    </source>
</evidence>
<gene>
    <name evidence="9" type="ORF">EUGRSUZ_E02907</name>
</gene>
<dbReference type="PRINTS" id="PR00705">
    <property type="entry name" value="PAPAIN"/>
</dbReference>
<dbReference type="GO" id="GO:0051603">
    <property type="term" value="P:proteolysis involved in protein catabolic process"/>
    <property type="evidence" value="ECO:0000318"/>
    <property type="project" value="GO_Central"/>
</dbReference>
<dbReference type="InterPro" id="IPR000169">
    <property type="entry name" value="Pept_cys_AS"/>
</dbReference>
<keyword evidence="6" id="KW-1015">Disulfide bond</keyword>
<keyword evidence="4" id="KW-0378">Hydrolase</keyword>
<comment type="similarity">
    <text evidence="1">Belongs to the peptidase C1 family.</text>
</comment>
<evidence type="ECO:0000256" key="3">
    <source>
        <dbReference type="ARBA" id="ARBA00022729"/>
    </source>
</evidence>
<dbReference type="AlphaFoldDB" id="A0A059C8I9"/>
<accession>A0A059C8I9</accession>
<dbReference type="CDD" id="cd02248">
    <property type="entry name" value="Peptidase_C1A"/>
    <property type="match status" value="1"/>
</dbReference>
<keyword evidence="2" id="KW-0645">Protease</keyword>
<organism evidence="9">
    <name type="scientific">Eucalyptus grandis</name>
    <name type="common">Flooded gum</name>
    <dbReference type="NCBI Taxonomy" id="71139"/>
    <lineage>
        <taxon>Eukaryota</taxon>
        <taxon>Viridiplantae</taxon>
        <taxon>Streptophyta</taxon>
        <taxon>Embryophyta</taxon>
        <taxon>Tracheophyta</taxon>
        <taxon>Spermatophyta</taxon>
        <taxon>Magnoliopsida</taxon>
        <taxon>eudicotyledons</taxon>
        <taxon>Gunneridae</taxon>
        <taxon>Pentapetalae</taxon>
        <taxon>rosids</taxon>
        <taxon>malvids</taxon>
        <taxon>Myrtales</taxon>
        <taxon>Myrtaceae</taxon>
        <taxon>Myrtoideae</taxon>
        <taxon>Eucalypteae</taxon>
        <taxon>Eucalyptus</taxon>
    </lineage>
</organism>
<dbReference type="MEROPS" id="I29.003"/>
<evidence type="ECO:0000256" key="1">
    <source>
        <dbReference type="ARBA" id="ARBA00008455"/>
    </source>
</evidence>
<evidence type="ECO:0000313" key="9">
    <source>
        <dbReference type="EMBL" id="KCW74260.1"/>
    </source>
</evidence>
<feature type="domain" description="Cathepsin propeptide inhibitor" evidence="8">
    <location>
        <begin position="79"/>
        <end position="136"/>
    </location>
</feature>
<dbReference type="PANTHER" id="PTHR12411">
    <property type="entry name" value="CYSTEINE PROTEASE FAMILY C1-RELATED"/>
    <property type="match status" value="1"/>
</dbReference>
<evidence type="ECO:0000256" key="2">
    <source>
        <dbReference type="ARBA" id="ARBA00022670"/>
    </source>
</evidence>
<dbReference type="PROSITE" id="PS00139">
    <property type="entry name" value="THIOL_PROTEASE_CYS"/>
    <property type="match status" value="1"/>
</dbReference>
<dbReference type="SUPFAM" id="SSF54001">
    <property type="entry name" value="Cysteine proteinases"/>
    <property type="match status" value="1"/>
</dbReference>
<evidence type="ECO:0000256" key="5">
    <source>
        <dbReference type="ARBA" id="ARBA00022807"/>
    </source>
</evidence>
<dbReference type="InterPro" id="IPR025660">
    <property type="entry name" value="Pept_his_AS"/>
</dbReference>
<dbReference type="InterPro" id="IPR039417">
    <property type="entry name" value="Peptidase_C1A_papain-like"/>
</dbReference>
<name>A0A059C8I9_EUCGR</name>
<dbReference type="GO" id="GO:0005615">
    <property type="term" value="C:extracellular space"/>
    <property type="evidence" value="ECO:0000318"/>
    <property type="project" value="GO_Central"/>
</dbReference>
<sequence length="381" mass="42099">MTTKCDNAMPGVASLFHHIHFKILQREEEENTFTRESAHAMAFTLKSDLIISLVLILGAWAWHATSVRPLHDPTIAEQHEQWMANYSRTYNDLQEKAKRQAIFAKNLQFIEDFNKSGNRTFQLGLNQFSDLTNEEFVRSHTGYLAPKQSKPANITSFSHQKLTGDVPDNIDWVEKGVVNAIKYQGKCGSCWAFSVVAAVEGIVGITKGTLPVLSEQQLIDCDTTNYGCRGGYPDNSFDYIVQNQGIASEDSYPYEGVAGTCDATKAAEHAAQIEGFTDVPSGEDELMKAVAQQPVSVIISAGCQEFQSYSGGVFNSECGQQLDHAVVVVGYGTSEEGTDFWKIRNSWGEQWGERGYMRIQRGRGSSEGICRVASKASYPTA</sequence>
<dbReference type="PROSITE" id="PS00639">
    <property type="entry name" value="THIOL_PROTEASE_HIS"/>
    <property type="match status" value="1"/>
</dbReference>
<dbReference type="Gramene" id="KCW74260">
    <property type="protein sequence ID" value="KCW74260"/>
    <property type="gene ID" value="EUGRSUZ_E02907"/>
</dbReference>
<feature type="domain" description="Peptidase C1A papain C-terminal" evidence="7">
    <location>
        <begin position="166"/>
        <end position="380"/>
    </location>
</feature>
<dbReference type="InterPro" id="IPR000668">
    <property type="entry name" value="Peptidase_C1A_C"/>
</dbReference>
<dbReference type="SMART" id="SM00645">
    <property type="entry name" value="Pept_C1"/>
    <property type="match status" value="1"/>
</dbReference>
<dbReference type="GO" id="GO:0004197">
    <property type="term" value="F:cysteine-type endopeptidase activity"/>
    <property type="evidence" value="ECO:0000318"/>
    <property type="project" value="GO_Central"/>
</dbReference>
<proteinExistence type="inferred from homology"/>
<protein>
    <submittedName>
        <fullName evidence="9">Uncharacterized protein</fullName>
    </submittedName>
</protein>